<keyword evidence="1" id="KW-0862">Zinc</keyword>
<evidence type="ECO:0000313" key="3">
    <source>
        <dbReference type="EMBL" id="CAC5391031.1"/>
    </source>
</evidence>
<organism evidence="3 4">
    <name type="scientific">Mytilus coruscus</name>
    <name type="common">Sea mussel</name>
    <dbReference type="NCBI Taxonomy" id="42192"/>
    <lineage>
        <taxon>Eukaryota</taxon>
        <taxon>Metazoa</taxon>
        <taxon>Spiralia</taxon>
        <taxon>Lophotrochozoa</taxon>
        <taxon>Mollusca</taxon>
        <taxon>Bivalvia</taxon>
        <taxon>Autobranchia</taxon>
        <taxon>Pteriomorphia</taxon>
        <taxon>Mytilida</taxon>
        <taxon>Mytiloidea</taxon>
        <taxon>Mytilidae</taxon>
        <taxon>Mytilinae</taxon>
        <taxon>Mytilus</taxon>
    </lineage>
</organism>
<dbReference type="Gene3D" id="3.30.160.60">
    <property type="entry name" value="Classic Zinc Finger"/>
    <property type="match status" value="1"/>
</dbReference>
<dbReference type="GO" id="GO:0008270">
    <property type="term" value="F:zinc ion binding"/>
    <property type="evidence" value="ECO:0007669"/>
    <property type="project" value="UniProtKB-KW"/>
</dbReference>
<dbReference type="Pfam" id="PF00643">
    <property type="entry name" value="zf-B_box"/>
    <property type="match status" value="1"/>
</dbReference>
<feature type="domain" description="B box-type" evidence="2">
    <location>
        <begin position="1"/>
        <end position="39"/>
    </location>
</feature>
<keyword evidence="1" id="KW-0479">Metal-binding</keyword>
<dbReference type="SMART" id="SM00336">
    <property type="entry name" value="BBOX"/>
    <property type="match status" value="1"/>
</dbReference>
<dbReference type="SUPFAM" id="SSF63829">
    <property type="entry name" value="Calcium-dependent phosphotriesterase"/>
    <property type="match status" value="1"/>
</dbReference>
<name>A0A6J8C6F4_MYTCO</name>
<reference evidence="3 4" key="1">
    <citation type="submission" date="2020-06" db="EMBL/GenBank/DDBJ databases">
        <authorList>
            <person name="Li R."/>
            <person name="Bekaert M."/>
        </authorList>
    </citation>
    <scope>NUCLEOTIDE SEQUENCE [LARGE SCALE GENOMIC DNA]</scope>
    <source>
        <strain evidence="4">wild</strain>
    </source>
</reference>
<accession>A0A6J8C6F4</accession>
<keyword evidence="4" id="KW-1185">Reference proteome</keyword>
<dbReference type="OrthoDB" id="6067919at2759"/>
<dbReference type="Gene3D" id="2.120.10.30">
    <property type="entry name" value="TolB, C-terminal domain"/>
    <property type="match status" value="1"/>
</dbReference>
<evidence type="ECO:0000259" key="2">
    <source>
        <dbReference type="PROSITE" id="PS50119"/>
    </source>
</evidence>
<protein>
    <recommendedName>
        <fullName evidence="2">B box-type domain-containing protein</fullName>
    </recommendedName>
</protein>
<sequence length="488" mass="55574">MNCSQHQGEKLRLFCKECEDIICVQCLLENHQQHKVKGLSESHDIIRSKVNDWCSDNKLTTEHDLAETKKQLEEVIEKSVQEEAKIGEDIHKCEVQWKNKMEVEVKNLLEASKKVFEEGRNQIHSLLDEVEFCKNEMENIVSEDSLIRLYCSLKKCSINKECFKSKYEKVAPLLQLYAPSGDTLLGCIGEDCCMRKTNDISTQTCSPHELLSDDNIITEVDKKGLVTLIPLTDLVVPVKKIIPVNTSDAWLISDRKLFHLDFSGIKMAAYTEEVDDIAVLNNGDVLTLNRTKSFINQIDARGNVTPFTSTDPYMPLCMDYVKSDNSVFVWMSNKDSRQMTVFETTGIKKKSFTLPTSKSESSCMSVHSSNNFSIIYDVEQTTGIRNYVYSYSLEPKTSYSFSGKSGQSPYLQYVCKGLCYNNDGNILASDMQFNTIYQLDGKLQFQKILLDKNDGLSSPAALAYKEGHLWITDSKTLRIYDYQKLIFV</sequence>
<gene>
    <name evidence="3" type="ORF">MCOR_26072</name>
</gene>
<dbReference type="PROSITE" id="PS50119">
    <property type="entry name" value="ZF_BBOX"/>
    <property type="match status" value="1"/>
</dbReference>
<dbReference type="PANTHER" id="PTHR25462:SF296">
    <property type="entry name" value="MEIOTIC P26, ISOFORM F"/>
    <property type="match status" value="1"/>
</dbReference>
<dbReference type="InterPro" id="IPR000315">
    <property type="entry name" value="Znf_B-box"/>
</dbReference>
<evidence type="ECO:0000313" key="4">
    <source>
        <dbReference type="Proteomes" id="UP000507470"/>
    </source>
</evidence>
<dbReference type="AlphaFoldDB" id="A0A6J8C6F4"/>
<keyword evidence="1" id="KW-0863">Zinc-finger</keyword>
<proteinExistence type="predicted"/>
<dbReference type="Proteomes" id="UP000507470">
    <property type="component" value="Unassembled WGS sequence"/>
</dbReference>
<dbReference type="CDD" id="cd19756">
    <property type="entry name" value="Bbox2"/>
    <property type="match status" value="1"/>
</dbReference>
<dbReference type="EMBL" id="CACVKT020004658">
    <property type="protein sequence ID" value="CAC5391031.1"/>
    <property type="molecule type" value="Genomic_DNA"/>
</dbReference>
<dbReference type="InterPro" id="IPR047153">
    <property type="entry name" value="TRIM45/56/19-like"/>
</dbReference>
<evidence type="ECO:0000256" key="1">
    <source>
        <dbReference type="PROSITE-ProRule" id="PRU00024"/>
    </source>
</evidence>
<dbReference type="SUPFAM" id="SSF57845">
    <property type="entry name" value="B-box zinc-binding domain"/>
    <property type="match status" value="1"/>
</dbReference>
<dbReference type="InterPro" id="IPR011042">
    <property type="entry name" value="6-blade_b-propeller_TolB-like"/>
</dbReference>
<dbReference type="PANTHER" id="PTHR25462">
    <property type="entry name" value="BONUS, ISOFORM C-RELATED"/>
    <property type="match status" value="1"/>
</dbReference>